<dbReference type="InterPro" id="IPR050085">
    <property type="entry name" value="AGPR"/>
</dbReference>
<dbReference type="CDD" id="cd23934">
    <property type="entry name" value="AGPR_1_C"/>
    <property type="match status" value="1"/>
</dbReference>
<comment type="subcellular location">
    <subcellularLocation>
        <location evidence="7">Cytoplasm</location>
    </subcellularLocation>
</comment>
<dbReference type="InterPro" id="IPR000534">
    <property type="entry name" value="Semialdehyde_DH_NAD-bd"/>
</dbReference>
<dbReference type="GO" id="GO:0006526">
    <property type="term" value="P:L-arginine biosynthetic process"/>
    <property type="evidence" value="ECO:0007669"/>
    <property type="project" value="UniProtKB-UniRule"/>
</dbReference>
<keyword evidence="4 7" id="KW-0521">NADP</keyword>
<evidence type="ECO:0000256" key="2">
    <source>
        <dbReference type="ARBA" id="ARBA00022571"/>
    </source>
</evidence>
<comment type="pathway">
    <text evidence="1 7">Amino-acid biosynthesis; L-arginine biosynthesis; N(2)-acetyl-L-ornithine from L-glutamate: step 3/4.</text>
</comment>
<dbReference type="EC" id="1.2.1.38" evidence="7"/>
<organism evidence="10 11">
    <name type="scientific">Gimibacter soli</name>
    <dbReference type="NCBI Taxonomy" id="3024400"/>
    <lineage>
        <taxon>Bacteria</taxon>
        <taxon>Pseudomonadati</taxon>
        <taxon>Pseudomonadota</taxon>
        <taxon>Alphaproteobacteria</taxon>
        <taxon>Kordiimonadales</taxon>
        <taxon>Temperatibacteraceae</taxon>
        <taxon>Gimibacter</taxon>
    </lineage>
</organism>
<evidence type="ECO:0000313" key="10">
    <source>
        <dbReference type="EMBL" id="WCL52841.1"/>
    </source>
</evidence>
<dbReference type="AlphaFoldDB" id="A0AAE9XM74"/>
<comment type="function">
    <text evidence="7">Catalyzes the NADPH-dependent reduction of N-acetyl-5-glutamyl phosphate to yield N-acetyl-L-glutamate 5-semialdehyde.</text>
</comment>
<dbReference type="Pfam" id="PF22698">
    <property type="entry name" value="Semialdhyde_dhC_1"/>
    <property type="match status" value="1"/>
</dbReference>
<dbReference type="SUPFAM" id="SSF55347">
    <property type="entry name" value="Glyceraldehyde-3-phosphate dehydrogenase-like, C-terminal domain"/>
    <property type="match status" value="1"/>
</dbReference>
<evidence type="ECO:0000256" key="6">
    <source>
        <dbReference type="ARBA" id="ARBA00050557"/>
    </source>
</evidence>
<evidence type="ECO:0000259" key="9">
    <source>
        <dbReference type="SMART" id="SM00859"/>
    </source>
</evidence>
<dbReference type="GO" id="GO:0051287">
    <property type="term" value="F:NAD binding"/>
    <property type="evidence" value="ECO:0007669"/>
    <property type="project" value="InterPro"/>
</dbReference>
<dbReference type="Gene3D" id="3.40.50.720">
    <property type="entry name" value="NAD(P)-binding Rossmann-like Domain"/>
    <property type="match status" value="1"/>
</dbReference>
<protein>
    <recommendedName>
        <fullName evidence="7">N-acetyl-gamma-glutamyl-phosphate reductase</fullName>
        <shortName evidence="7">AGPR</shortName>
        <ecNumber evidence="7">1.2.1.38</ecNumber>
    </recommendedName>
    <alternativeName>
        <fullName evidence="7">N-acetyl-glutamate semialdehyde dehydrogenase</fullName>
        <shortName evidence="7">NAGSA dehydrogenase</shortName>
    </alternativeName>
</protein>
<dbReference type="InterPro" id="IPR000706">
    <property type="entry name" value="AGPR_type-1"/>
</dbReference>
<proteinExistence type="inferred from homology"/>
<dbReference type="Pfam" id="PF01118">
    <property type="entry name" value="Semialdhyde_dh"/>
    <property type="match status" value="1"/>
</dbReference>
<keyword evidence="2 7" id="KW-0055">Arginine biosynthesis</keyword>
<dbReference type="Proteomes" id="UP001217500">
    <property type="component" value="Chromosome"/>
</dbReference>
<dbReference type="PANTHER" id="PTHR32338:SF10">
    <property type="entry name" value="N-ACETYL-GAMMA-GLUTAMYL-PHOSPHATE REDUCTASE, CHLOROPLASTIC-RELATED"/>
    <property type="match status" value="1"/>
</dbReference>
<dbReference type="KEGG" id="gso:PH603_09845"/>
<dbReference type="GO" id="GO:0070401">
    <property type="term" value="F:NADP+ binding"/>
    <property type="evidence" value="ECO:0007669"/>
    <property type="project" value="InterPro"/>
</dbReference>
<dbReference type="InterPro" id="IPR036291">
    <property type="entry name" value="NAD(P)-bd_dom_sf"/>
</dbReference>
<keyword evidence="5 7" id="KW-0560">Oxidoreductase</keyword>
<dbReference type="EMBL" id="CP116805">
    <property type="protein sequence ID" value="WCL52841.1"/>
    <property type="molecule type" value="Genomic_DNA"/>
</dbReference>
<keyword evidence="11" id="KW-1185">Reference proteome</keyword>
<dbReference type="FunFam" id="3.30.360.10:FF:000014">
    <property type="entry name" value="N-acetyl-gamma-glutamyl-phosphate reductase"/>
    <property type="match status" value="1"/>
</dbReference>
<dbReference type="SMART" id="SM00859">
    <property type="entry name" value="Semialdhyde_dh"/>
    <property type="match status" value="1"/>
</dbReference>
<accession>A0AAE9XM74</accession>
<dbReference type="GO" id="GO:0005737">
    <property type="term" value="C:cytoplasm"/>
    <property type="evidence" value="ECO:0007669"/>
    <property type="project" value="UniProtKB-SubCell"/>
</dbReference>
<evidence type="ECO:0000256" key="8">
    <source>
        <dbReference type="PROSITE-ProRule" id="PRU10010"/>
    </source>
</evidence>
<keyword evidence="7" id="KW-0963">Cytoplasm</keyword>
<dbReference type="PANTHER" id="PTHR32338">
    <property type="entry name" value="N-ACETYL-GAMMA-GLUTAMYL-PHOSPHATE REDUCTASE, CHLOROPLASTIC-RELATED-RELATED"/>
    <property type="match status" value="1"/>
</dbReference>
<feature type="domain" description="Semialdehyde dehydrogenase NAD-binding" evidence="9">
    <location>
        <begin position="6"/>
        <end position="169"/>
    </location>
</feature>
<dbReference type="InterPro" id="IPR023013">
    <property type="entry name" value="AGPR_AS"/>
</dbReference>
<name>A0AAE9XM74_9PROT</name>
<dbReference type="GO" id="GO:0003942">
    <property type="term" value="F:N-acetyl-gamma-glutamyl-phosphate reductase activity"/>
    <property type="evidence" value="ECO:0007669"/>
    <property type="project" value="UniProtKB-UniRule"/>
</dbReference>
<dbReference type="HAMAP" id="MF_00150">
    <property type="entry name" value="ArgC_type1"/>
    <property type="match status" value="1"/>
</dbReference>
<comment type="similarity">
    <text evidence="7">Belongs to the NAGSA dehydrogenase family. Type 1 subfamily.</text>
</comment>
<dbReference type="Gene3D" id="3.30.360.10">
    <property type="entry name" value="Dihydrodipicolinate Reductase, domain 2"/>
    <property type="match status" value="1"/>
</dbReference>
<feature type="active site" evidence="7 8">
    <location>
        <position position="177"/>
    </location>
</feature>
<evidence type="ECO:0000256" key="4">
    <source>
        <dbReference type="ARBA" id="ARBA00022857"/>
    </source>
</evidence>
<dbReference type="PROSITE" id="PS01224">
    <property type="entry name" value="ARGC"/>
    <property type="match status" value="1"/>
</dbReference>
<reference evidence="10" key="1">
    <citation type="submission" date="2023-01" db="EMBL/GenBank/DDBJ databases">
        <title>The genome sequence of Kordiimonadaceae bacterium 6D33.</title>
        <authorList>
            <person name="Liu Y."/>
        </authorList>
    </citation>
    <scope>NUCLEOTIDE SEQUENCE</scope>
    <source>
        <strain evidence="10">6D33</strain>
    </source>
</reference>
<keyword evidence="3 7" id="KW-0028">Amino-acid biosynthesis</keyword>
<evidence type="ECO:0000256" key="7">
    <source>
        <dbReference type="HAMAP-Rule" id="MF_00150"/>
    </source>
</evidence>
<evidence type="ECO:0000313" key="11">
    <source>
        <dbReference type="Proteomes" id="UP001217500"/>
    </source>
</evidence>
<sequence length="373" mass="40401">MDKKLRVGVLGASGYTGADLIRLLVCHPNAEIVLLTAERKAGQSIESVFPHLGGYGLPDLISLDDVEWPAVELDVVFCALPHATSQEVIKGLLHSVKHSILEELVAESPSSLADRIQGEVKVIDLSADFRLRNTETYGEWYGRAHQATELQTKAVYGLPELYREAVEKGALVACPGCYPTAALLALVPLLRAGLIEAEDIIIDAKSGVSGAGRSLKESNLFVEVAEAMHPYGVGHHRHMPEIEQELGVAAGKPVTISFTPHLVPMNRGELETIYVRLKDGVSADDLRAHWMDVYDLAPFVQVMEKGGMPSTRAVRGSNRCSLGVFEDRMPGRAILVSAIDNLVKGSSGQAIQNMNLMFGLDETTGLMQAPMFP</sequence>
<dbReference type="SUPFAM" id="SSF51735">
    <property type="entry name" value="NAD(P)-binding Rossmann-fold domains"/>
    <property type="match status" value="1"/>
</dbReference>
<evidence type="ECO:0000256" key="3">
    <source>
        <dbReference type="ARBA" id="ARBA00022605"/>
    </source>
</evidence>
<dbReference type="NCBIfam" id="TIGR01850">
    <property type="entry name" value="argC"/>
    <property type="match status" value="1"/>
</dbReference>
<evidence type="ECO:0000256" key="5">
    <source>
        <dbReference type="ARBA" id="ARBA00023002"/>
    </source>
</evidence>
<dbReference type="CDD" id="cd17895">
    <property type="entry name" value="AGPR_1_N"/>
    <property type="match status" value="1"/>
</dbReference>
<gene>
    <name evidence="7 10" type="primary">argC</name>
    <name evidence="10" type="ORF">PH603_09845</name>
</gene>
<evidence type="ECO:0000256" key="1">
    <source>
        <dbReference type="ARBA" id="ARBA00004862"/>
    </source>
</evidence>
<dbReference type="InterPro" id="IPR058924">
    <property type="entry name" value="AGPR_dimerisation_dom"/>
</dbReference>
<comment type="catalytic activity">
    <reaction evidence="6 7">
        <text>N-acetyl-L-glutamate 5-semialdehyde + phosphate + NADP(+) = N-acetyl-L-glutamyl 5-phosphate + NADPH + H(+)</text>
        <dbReference type="Rhea" id="RHEA:21588"/>
        <dbReference type="ChEBI" id="CHEBI:15378"/>
        <dbReference type="ChEBI" id="CHEBI:29123"/>
        <dbReference type="ChEBI" id="CHEBI:43474"/>
        <dbReference type="ChEBI" id="CHEBI:57783"/>
        <dbReference type="ChEBI" id="CHEBI:57936"/>
        <dbReference type="ChEBI" id="CHEBI:58349"/>
        <dbReference type="EC" id="1.2.1.38"/>
    </reaction>
</comment>
<dbReference type="RefSeq" id="WP_289502282.1">
    <property type="nucleotide sequence ID" value="NZ_CP116805.1"/>
</dbReference>